<feature type="domain" description="POTRA" evidence="3">
    <location>
        <begin position="89"/>
        <end position="163"/>
    </location>
</feature>
<dbReference type="Proteomes" id="UP001379533">
    <property type="component" value="Chromosome"/>
</dbReference>
<name>A0ABZ2KFU4_9BACT</name>
<gene>
    <name evidence="4" type="ORF">LZC95_05965</name>
</gene>
<dbReference type="Pfam" id="PF07244">
    <property type="entry name" value="POTRA"/>
    <property type="match status" value="2"/>
</dbReference>
<evidence type="ECO:0000256" key="2">
    <source>
        <dbReference type="ARBA" id="ARBA00023136"/>
    </source>
</evidence>
<organism evidence="4 5">
    <name type="scientific">Pendulispora brunnea</name>
    <dbReference type="NCBI Taxonomy" id="2905690"/>
    <lineage>
        <taxon>Bacteria</taxon>
        <taxon>Pseudomonadati</taxon>
        <taxon>Myxococcota</taxon>
        <taxon>Myxococcia</taxon>
        <taxon>Myxococcales</taxon>
        <taxon>Sorangiineae</taxon>
        <taxon>Pendulisporaceae</taxon>
        <taxon>Pendulispora</taxon>
    </lineage>
</organism>
<proteinExistence type="predicted"/>
<dbReference type="EMBL" id="CP089982">
    <property type="protein sequence ID" value="WXA96382.1"/>
    <property type="molecule type" value="Genomic_DNA"/>
</dbReference>
<protein>
    <recommendedName>
        <fullName evidence="3">POTRA domain-containing protein</fullName>
    </recommendedName>
</protein>
<dbReference type="InterPro" id="IPR034746">
    <property type="entry name" value="POTRA"/>
</dbReference>
<comment type="subcellular location">
    <subcellularLocation>
        <location evidence="1">Membrane</location>
    </subcellularLocation>
</comment>
<dbReference type="PROSITE" id="PS51779">
    <property type="entry name" value="POTRA"/>
    <property type="match status" value="1"/>
</dbReference>
<evidence type="ECO:0000259" key="3">
    <source>
        <dbReference type="PROSITE" id="PS51779"/>
    </source>
</evidence>
<dbReference type="RefSeq" id="WP_394846998.1">
    <property type="nucleotide sequence ID" value="NZ_CP089982.1"/>
</dbReference>
<sequence>MEVSINLQVADQDERPGDPLGDAAGLAALLRLRSEDWYSRRTAVEDLRVLRTRYHDAGYYFVDAEPRRSLDVQAAPASIDVRIRPGPVTTIERIDVAGATRIPEASIRKELLVKAGDRYRESRVAETADRLKALGLFRRVDVKYDRIEGHDDRVALTIQVEAK</sequence>
<dbReference type="Gene3D" id="3.10.20.310">
    <property type="entry name" value="membrane protein fhac"/>
    <property type="match status" value="2"/>
</dbReference>
<evidence type="ECO:0000313" key="4">
    <source>
        <dbReference type="EMBL" id="WXA96382.1"/>
    </source>
</evidence>
<evidence type="ECO:0000313" key="5">
    <source>
        <dbReference type="Proteomes" id="UP001379533"/>
    </source>
</evidence>
<reference evidence="4 5" key="1">
    <citation type="submission" date="2021-12" db="EMBL/GenBank/DDBJ databases">
        <title>Discovery of the Pendulisporaceae a myxobacterial family with distinct sporulation behavior and unique specialized metabolism.</title>
        <authorList>
            <person name="Garcia R."/>
            <person name="Popoff A."/>
            <person name="Bader C.D."/>
            <person name="Loehr J."/>
            <person name="Walesch S."/>
            <person name="Walt C."/>
            <person name="Boldt J."/>
            <person name="Bunk B."/>
            <person name="Haeckl F.J.F.P.J."/>
            <person name="Gunesch A.P."/>
            <person name="Birkelbach J."/>
            <person name="Nuebel U."/>
            <person name="Pietschmann T."/>
            <person name="Bach T."/>
            <person name="Mueller R."/>
        </authorList>
    </citation>
    <scope>NUCLEOTIDE SEQUENCE [LARGE SCALE GENOMIC DNA]</scope>
    <source>
        <strain evidence="4 5">MSr12523</strain>
    </source>
</reference>
<evidence type="ECO:0000256" key="1">
    <source>
        <dbReference type="ARBA" id="ARBA00004370"/>
    </source>
</evidence>
<accession>A0ABZ2KFU4</accession>
<keyword evidence="2" id="KW-0472">Membrane</keyword>
<keyword evidence="5" id="KW-1185">Reference proteome</keyword>
<dbReference type="InterPro" id="IPR010827">
    <property type="entry name" value="BamA/TamA_POTRA"/>
</dbReference>